<organism evidence="8 9">
    <name type="scientific">Mycolicibacterium madagascariense</name>
    <dbReference type="NCBI Taxonomy" id="212765"/>
    <lineage>
        <taxon>Bacteria</taxon>
        <taxon>Bacillati</taxon>
        <taxon>Actinomycetota</taxon>
        <taxon>Actinomycetes</taxon>
        <taxon>Mycobacteriales</taxon>
        <taxon>Mycobacteriaceae</taxon>
        <taxon>Mycolicibacterium</taxon>
    </lineage>
</organism>
<dbReference type="SUPFAM" id="SSF53850">
    <property type="entry name" value="Periplasmic binding protein-like II"/>
    <property type="match status" value="1"/>
</dbReference>
<evidence type="ECO:0000256" key="1">
    <source>
        <dbReference type="ARBA" id="ARBA00008725"/>
    </source>
</evidence>
<feature type="binding site" evidence="5">
    <location>
        <begin position="65"/>
        <end position="67"/>
    </location>
    <ligand>
        <name>phosphate</name>
        <dbReference type="ChEBI" id="CHEBI:43474"/>
    </ligand>
</feature>
<dbReference type="GO" id="GO:0043190">
    <property type="term" value="C:ATP-binding cassette (ABC) transporter complex"/>
    <property type="evidence" value="ECO:0007669"/>
    <property type="project" value="InterPro"/>
</dbReference>
<feature type="binding site" evidence="5">
    <location>
        <position position="113"/>
    </location>
    <ligand>
        <name>phosphate</name>
        <dbReference type="ChEBI" id="CHEBI:43474"/>
    </ligand>
</feature>
<keyword evidence="6" id="KW-0732">Signal</keyword>
<dbReference type="EMBL" id="AP022610">
    <property type="protein sequence ID" value="BBZ30390.1"/>
    <property type="molecule type" value="Genomic_DNA"/>
</dbReference>
<dbReference type="InterPro" id="IPR005673">
    <property type="entry name" value="ABC_phos-bd_PstS"/>
</dbReference>
<keyword evidence="2 4" id="KW-0813">Transport</keyword>
<proteinExistence type="inferred from homology"/>
<evidence type="ECO:0000256" key="6">
    <source>
        <dbReference type="SAM" id="SignalP"/>
    </source>
</evidence>
<dbReference type="PANTHER" id="PTHR42996:SF1">
    <property type="entry name" value="PHOSPHATE-BINDING PROTEIN PSTS"/>
    <property type="match status" value="1"/>
</dbReference>
<feature type="binding site" evidence="5">
    <location>
        <position position="95"/>
    </location>
    <ligand>
        <name>phosphate</name>
        <dbReference type="ChEBI" id="CHEBI:43474"/>
    </ligand>
</feature>
<comment type="similarity">
    <text evidence="1 4">Belongs to the PstS family.</text>
</comment>
<accession>A0A7I7XMF4</accession>
<sequence>MKLNGFGKGVGAPLLALSVAAVTAMTMTACGSDNNSGSSSSAAGSSSASGPANCGGKNSLTAEGSTAQQNAIAEFNKAWGQTCPGKSLSYNPTGSGAGVTQFIAKQVDFAGSDSALSADQTAPAAARCGGNPAWNLPLVFGPVAMAYNLEGVDKLVVNADVIAKIFTGAITTWNDPAIAALNSGTNLPATKITPIYRSDSSGTTDNFQQYLVAAAPQSWTKGAGKEFQGGAGEGAQKSSGVVQAVQATPGAIGYVEKSPAAAANLTTAQIDSGAGPVALTDDSTGKAVASAKFKADGMDLALDLKQLYASKDAGSYPLMLATYEIVCSKGYDADTSAAVKSFLTTSANQGQANLSKAGFVPLPDSFKQRLLKSVDAIA</sequence>
<dbReference type="PIRSF" id="PIRSF002756">
    <property type="entry name" value="PstS"/>
    <property type="match status" value="1"/>
</dbReference>
<feature type="domain" description="PBP" evidence="7">
    <location>
        <begin position="57"/>
        <end position="344"/>
    </location>
</feature>
<keyword evidence="3 4" id="KW-0592">Phosphate transport</keyword>
<dbReference type="AlphaFoldDB" id="A0A7I7XMF4"/>
<feature type="binding site" evidence="5">
    <location>
        <begin position="201"/>
        <end position="203"/>
    </location>
    <ligand>
        <name>phosphate</name>
        <dbReference type="ChEBI" id="CHEBI:43474"/>
    </ligand>
</feature>
<reference evidence="8 9" key="1">
    <citation type="journal article" date="2019" name="Emerg. Microbes Infect.">
        <title>Comprehensive subspecies identification of 175 nontuberculous mycobacteria species based on 7547 genomic profiles.</title>
        <authorList>
            <person name="Matsumoto Y."/>
            <person name="Kinjo T."/>
            <person name="Motooka D."/>
            <person name="Nabeya D."/>
            <person name="Jung N."/>
            <person name="Uechi K."/>
            <person name="Horii T."/>
            <person name="Iida T."/>
            <person name="Fujita J."/>
            <person name="Nakamura S."/>
        </authorList>
    </citation>
    <scope>NUCLEOTIDE SEQUENCE [LARGE SCALE GENOMIC DNA]</scope>
    <source>
        <strain evidence="8 9">JCM 13574</strain>
    </source>
</reference>
<gene>
    <name evidence="8" type="primary">pstS</name>
    <name evidence="8" type="ORF">MMAD_46850</name>
</gene>
<dbReference type="KEGG" id="mmag:MMAD_46850"/>
<evidence type="ECO:0000256" key="2">
    <source>
        <dbReference type="ARBA" id="ARBA00022448"/>
    </source>
</evidence>
<dbReference type="PROSITE" id="PS51257">
    <property type="entry name" value="PROKAR_LIPOPROTEIN"/>
    <property type="match status" value="1"/>
</dbReference>
<keyword evidence="9" id="KW-1185">Reference proteome</keyword>
<evidence type="ECO:0000256" key="3">
    <source>
        <dbReference type="ARBA" id="ARBA00022592"/>
    </source>
</evidence>
<evidence type="ECO:0000313" key="9">
    <source>
        <dbReference type="Proteomes" id="UP000466517"/>
    </source>
</evidence>
<feature type="chain" id="PRO_5039039640" description="Phosphate-binding protein" evidence="6">
    <location>
        <begin position="25"/>
        <end position="378"/>
    </location>
</feature>
<evidence type="ECO:0000259" key="7">
    <source>
        <dbReference type="Pfam" id="PF12849"/>
    </source>
</evidence>
<name>A0A7I7XMF4_9MYCO</name>
<feature type="signal peptide" evidence="6">
    <location>
        <begin position="1"/>
        <end position="24"/>
    </location>
</feature>
<evidence type="ECO:0000256" key="4">
    <source>
        <dbReference type="PIRNR" id="PIRNR002756"/>
    </source>
</evidence>
<dbReference type="InterPro" id="IPR050962">
    <property type="entry name" value="Phosphate-bind_PstS"/>
</dbReference>
<dbReference type="GO" id="GO:0035435">
    <property type="term" value="P:phosphate ion transmembrane transport"/>
    <property type="evidence" value="ECO:0007669"/>
    <property type="project" value="InterPro"/>
</dbReference>
<dbReference type="PANTHER" id="PTHR42996">
    <property type="entry name" value="PHOSPHATE-BINDING PROTEIN PSTS"/>
    <property type="match status" value="1"/>
</dbReference>
<dbReference type="Pfam" id="PF12849">
    <property type="entry name" value="PBP_like_2"/>
    <property type="match status" value="1"/>
</dbReference>
<dbReference type="Gene3D" id="3.40.190.10">
    <property type="entry name" value="Periplasmic binding protein-like II"/>
    <property type="match status" value="2"/>
</dbReference>
<dbReference type="Proteomes" id="UP000466517">
    <property type="component" value="Chromosome"/>
</dbReference>
<dbReference type="InterPro" id="IPR024370">
    <property type="entry name" value="PBP_domain"/>
</dbReference>
<protein>
    <recommendedName>
        <fullName evidence="4">Phosphate-binding protein</fullName>
    </recommendedName>
</protein>
<dbReference type="GO" id="GO:0042301">
    <property type="term" value="F:phosphate ion binding"/>
    <property type="evidence" value="ECO:0007669"/>
    <property type="project" value="InterPro"/>
</dbReference>
<evidence type="ECO:0000313" key="8">
    <source>
        <dbReference type="EMBL" id="BBZ30390.1"/>
    </source>
</evidence>
<dbReference type="NCBIfam" id="TIGR00975">
    <property type="entry name" value="3a0107s03"/>
    <property type="match status" value="1"/>
</dbReference>
<evidence type="ECO:0000256" key="5">
    <source>
        <dbReference type="PIRSR" id="PIRSR002756-1"/>
    </source>
</evidence>
<dbReference type="RefSeq" id="WP_163744431.1">
    <property type="nucleotide sequence ID" value="NZ_AP022610.1"/>
</dbReference>
<dbReference type="CDD" id="cd13565">
    <property type="entry name" value="PBP2_PstS"/>
    <property type="match status" value="1"/>
</dbReference>